<accession>X1SJW8</accession>
<feature type="non-terminal residue" evidence="1">
    <location>
        <position position="1"/>
    </location>
</feature>
<gene>
    <name evidence="1" type="ORF">S12H4_16050</name>
</gene>
<comment type="caution">
    <text evidence="1">The sequence shown here is derived from an EMBL/GenBank/DDBJ whole genome shotgun (WGS) entry which is preliminary data.</text>
</comment>
<organism evidence="1">
    <name type="scientific">marine sediment metagenome</name>
    <dbReference type="NCBI Taxonomy" id="412755"/>
    <lineage>
        <taxon>unclassified sequences</taxon>
        <taxon>metagenomes</taxon>
        <taxon>ecological metagenomes</taxon>
    </lineage>
</organism>
<protein>
    <recommendedName>
        <fullName evidence="2">Transglutaminase-like domain-containing protein</fullName>
    </recommendedName>
</protein>
<evidence type="ECO:0000313" key="1">
    <source>
        <dbReference type="EMBL" id="GAI75670.1"/>
    </source>
</evidence>
<reference evidence="1" key="1">
    <citation type="journal article" date="2014" name="Front. Microbiol.">
        <title>High frequency of phylogenetically diverse reductive dehalogenase-homologous genes in deep subseafloor sedimentary metagenomes.</title>
        <authorList>
            <person name="Kawai M."/>
            <person name="Futagami T."/>
            <person name="Toyoda A."/>
            <person name="Takaki Y."/>
            <person name="Nishi S."/>
            <person name="Hori S."/>
            <person name="Arai W."/>
            <person name="Tsubouchi T."/>
            <person name="Morono Y."/>
            <person name="Uchiyama I."/>
            <person name="Ito T."/>
            <person name="Fujiyama A."/>
            <person name="Inagaki F."/>
            <person name="Takami H."/>
        </authorList>
    </citation>
    <scope>NUCLEOTIDE SEQUENCE</scope>
    <source>
        <strain evidence="1">Expedition CK06-06</strain>
    </source>
</reference>
<evidence type="ECO:0008006" key="2">
    <source>
        <dbReference type="Google" id="ProtNLM"/>
    </source>
</evidence>
<dbReference type="EMBL" id="BARW01007745">
    <property type="protein sequence ID" value="GAI75670.1"/>
    <property type="molecule type" value="Genomic_DNA"/>
</dbReference>
<dbReference type="Gene3D" id="3.10.620.30">
    <property type="match status" value="1"/>
</dbReference>
<name>X1SJW8_9ZZZZ</name>
<sequence>WADYCGYMEKITSDTLVALEMKFYKWVSDWDLWNKSDHWAVPDVVWVNKKDDCEGLARLSGDMLGRFVKIPEVHWLEYYGFYRKYYYNPDTGEWTYKVVTGGHAITVYKKDEKLLAFSNTSWWNNLNFQDFIEIGEQTFPEGLYWVICRHWDNGKMQWQEKAKEGEILEGTNIFHRRLRLMGSLKHLKRGEIKRVKQLG</sequence>
<dbReference type="AlphaFoldDB" id="X1SJW8"/>
<proteinExistence type="predicted"/>